<dbReference type="OrthoDB" id="9428255at2759"/>
<dbReference type="EMBL" id="QXTE01000007">
    <property type="protein sequence ID" value="TFK14921.1"/>
    <property type="molecule type" value="Genomic_DNA"/>
</dbReference>
<reference evidence="2 3" key="2">
    <citation type="submission" date="2019-04" db="EMBL/GenBank/DDBJ databases">
        <title>The genome sequence of big-headed turtle.</title>
        <authorList>
            <person name="Gong S."/>
        </authorList>
    </citation>
    <scope>NUCLEOTIDE SEQUENCE [LARGE SCALE GENOMIC DNA]</scope>
    <source>
        <strain evidence="2">DO16091913</strain>
        <tissue evidence="2">Muscle</tissue>
    </source>
</reference>
<name>A0A4D9EU76_9SAUR</name>
<evidence type="ECO:0000256" key="1">
    <source>
        <dbReference type="SAM" id="MobiDB-lite"/>
    </source>
</evidence>
<sequence length="110" mass="10948">MWPAGAAGRLPCPRDSALRRAAFSGNLSALPSHLAPSGRSVRVFISANPEGNSPARVGPATGRPPPRGGPGVPLALQPRATPFRGLPGAAPAVSPQGPPPLMPGIASLAP</sequence>
<evidence type="ECO:0000313" key="3">
    <source>
        <dbReference type="Proteomes" id="UP000297703"/>
    </source>
</evidence>
<evidence type="ECO:0000313" key="2">
    <source>
        <dbReference type="EMBL" id="TFK14921.1"/>
    </source>
</evidence>
<keyword evidence="3" id="KW-1185">Reference proteome</keyword>
<accession>A0A4D9EU76</accession>
<protein>
    <submittedName>
        <fullName evidence="2">Pre-mRNA-splicing factor 38B</fullName>
    </submittedName>
</protein>
<dbReference type="Proteomes" id="UP000297703">
    <property type="component" value="Unassembled WGS sequence"/>
</dbReference>
<reference evidence="2 3" key="1">
    <citation type="submission" date="2019-04" db="EMBL/GenBank/DDBJ databases">
        <title>Draft genome of the big-headed turtle Platysternon megacephalum.</title>
        <authorList>
            <person name="Gong S."/>
        </authorList>
    </citation>
    <scope>NUCLEOTIDE SEQUENCE [LARGE SCALE GENOMIC DNA]</scope>
    <source>
        <strain evidence="2">DO16091913</strain>
        <tissue evidence="2">Muscle</tissue>
    </source>
</reference>
<comment type="caution">
    <text evidence="2">The sequence shown here is derived from an EMBL/GenBank/DDBJ whole genome shotgun (WGS) entry which is preliminary data.</text>
</comment>
<gene>
    <name evidence="2" type="ORF">DR999_PMT01627</name>
</gene>
<proteinExistence type="predicted"/>
<organism evidence="2 3">
    <name type="scientific">Platysternon megacephalum</name>
    <name type="common">big-headed turtle</name>
    <dbReference type="NCBI Taxonomy" id="55544"/>
    <lineage>
        <taxon>Eukaryota</taxon>
        <taxon>Metazoa</taxon>
        <taxon>Chordata</taxon>
        <taxon>Craniata</taxon>
        <taxon>Vertebrata</taxon>
        <taxon>Euteleostomi</taxon>
        <taxon>Archelosauria</taxon>
        <taxon>Testudinata</taxon>
        <taxon>Testudines</taxon>
        <taxon>Cryptodira</taxon>
        <taxon>Durocryptodira</taxon>
        <taxon>Testudinoidea</taxon>
        <taxon>Platysternidae</taxon>
        <taxon>Platysternon</taxon>
    </lineage>
</organism>
<feature type="region of interest" description="Disordered" evidence="1">
    <location>
        <begin position="46"/>
        <end position="110"/>
    </location>
</feature>
<dbReference type="STRING" id="55544.A0A4D9EU76"/>
<dbReference type="AlphaFoldDB" id="A0A4D9EU76"/>